<name>A0ABX0JKD4_9BACL</name>
<comment type="caution">
    <text evidence="1">The sequence shown here is derived from an EMBL/GenBank/DDBJ whole genome shotgun (WGS) entry which is preliminary data.</text>
</comment>
<proteinExistence type="predicted"/>
<sequence>MKLSIYVPGILLPFFKTMAADLLLTSNLRCSDITCKKDFLRKKEKDVDYWVKKIQQMGYKVDLKELNDTG</sequence>
<evidence type="ECO:0000313" key="1">
    <source>
        <dbReference type="EMBL" id="NHN35607.1"/>
    </source>
</evidence>
<protein>
    <submittedName>
        <fullName evidence="1">Uncharacterized protein</fullName>
    </submittedName>
</protein>
<dbReference type="RefSeq" id="WP_166158757.1">
    <property type="nucleotide sequence ID" value="NZ_JAAOIW010000048.1"/>
</dbReference>
<dbReference type="Proteomes" id="UP001165962">
    <property type="component" value="Unassembled WGS sequence"/>
</dbReference>
<keyword evidence="2" id="KW-1185">Reference proteome</keyword>
<accession>A0ABX0JKD4</accession>
<reference evidence="1" key="1">
    <citation type="submission" date="2020-03" db="EMBL/GenBank/DDBJ databases">
        <title>Draft sequencing of Paenibacilllus sp. S3N08.</title>
        <authorList>
            <person name="Kim D.-U."/>
        </authorList>
    </citation>
    <scope>NUCLEOTIDE SEQUENCE</scope>
    <source>
        <strain evidence="1">S3N08</strain>
    </source>
</reference>
<evidence type="ECO:0000313" key="2">
    <source>
        <dbReference type="Proteomes" id="UP001165962"/>
    </source>
</evidence>
<organism evidence="1 2">
    <name type="scientific">Paenibacillus agricola</name>
    <dbReference type="NCBI Taxonomy" id="2716264"/>
    <lineage>
        <taxon>Bacteria</taxon>
        <taxon>Bacillati</taxon>
        <taxon>Bacillota</taxon>
        <taxon>Bacilli</taxon>
        <taxon>Bacillales</taxon>
        <taxon>Paenibacillaceae</taxon>
        <taxon>Paenibacillus</taxon>
    </lineage>
</organism>
<dbReference type="EMBL" id="JAAOIW010000048">
    <property type="protein sequence ID" value="NHN35607.1"/>
    <property type="molecule type" value="Genomic_DNA"/>
</dbReference>
<gene>
    <name evidence="1" type="ORF">G9U52_38675</name>
</gene>